<organism evidence="1 2">
    <name type="scientific">Catharanthus roseus</name>
    <name type="common">Madagascar periwinkle</name>
    <name type="synonym">Vinca rosea</name>
    <dbReference type="NCBI Taxonomy" id="4058"/>
    <lineage>
        <taxon>Eukaryota</taxon>
        <taxon>Viridiplantae</taxon>
        <taxon>Streptophyta</taxon>
        <taxon>Embryophyta</taxon>
        <taxon>Tracheophyta</taxon>
        <taxon>Spermatophyta</taxon>
        <taxon>Magnoliopsida</taxon>
        <taxon>eudicotyledons</taxon>
        <taxon>Gunneridae</taxon>
        <taxon>Pentapetalae</taxon>
        <taxon>asterids</taxon>
        <taxon>lamiids</taxon>
        <taxon>Gentianales</taxon>
        <taxon>Apocynaceae</taxon>
        <taxon>Rauvolfioideae</taxon>
        <taxon>Vinceae</taxon>
        <taxon>Catharanthinae</taxon>
        <taxon>Catharanthus</taxon>
    </lineage>
</organism>
<protein>
    <submittedName>
        <fullName evidence="1">Uncharacterized protein</fullName>
    </submittedName>
</protein>
<dbReference type="EMBL" id="CM044702">
    <property type="protein sequence ID" value="KAI5676227.1"/>
    <property type="molecule type" value="Genomic_DNA"/>
</dbReference>
<dbReference type="Proteomes" id="UP001060085">
    <property type="component" value="Linkage Group LG02"/>
</dbReference>
<comment type="caution">
    <text evidence="1">The sequence shown here is derived from an EMBL/GenBank/DDBJ whole genome shotgun (WGS) entry which is preliminary data.</text>
</comment>
<sequence length="170" mass="18956">MENEGSPCNKLYKIISFLPFTSFLSFDLIMNESNSCLFLSFVIEFNLNSLNFLTTTIGTKSNHGMKAEGEGMGKELSIGYEDTTISLSLHPSLLCYELSFKELTLFLELNACYMTLGGNFIVNPITCQQALDFAHMFKSSKSSSSCAYLEKQPLVSVARIKPSYHNLVVI</sequence>
<gene>
    <name evidence="1" type="ORF">M9H77_07177</name>
</gene>
<proteinExistence type="predicted"/>
<evidence type="ECO:0000313" key="2">
    <source>
        <dbReference type="Proteomes" id="UP001060085"/>
    </source>
</evidence>
<accession>A0ACC0BUF7</accession>
<keyword evidence="2" id="KW-1185">Reference proteome</keyword>
<reference evidence="2" key="1">
    <citation type="journal article" date="2023" name="Nat. Plants">
        <title>Single-cell RNA sequencing provides a high-resolution roadmap for understanding the multicellular compartmentation of specialized metabolism.</title>
        <authorList>
            <person name="Sun S."/>
            <person name="Shen X."/>
            <person name="Li Y."/>
            <person name="Li Y."/>
            <person name="Wang S."/>
            <person name="Li R."/>
            <person name="Zhang H."/>
            <person name="Shen G."/>
            <person name="Guo B."/>
            <person name="Wei J."/>
            <person name="Xu J."/>
            <person name="St-Pierre B."/>
            <person name="Chen S."/>
            <person name="Sun C."/>
        </authorList>
    </citation>
    <scope>NUCLEOTIDE SEQUENCE [LARGE SCALE GENOMIC DNA]</scope>
</reference>
<evidence type="ECO:0000313" key="1">
    <source>
        <dbReference type="EMBL" id="KAI5676227.1"/>
    </source>
</evidence>
<name>A0ACC0BUF7_CATRO</name>